<dbReference type="EMBL" id="CM003606">
    <property type="protein sequence ID" value="KYP68554.1"/>
    <property type="molecule type" value="Genomic_DNA"/>
</dbReference>
<reference evidence="2 3" key="1">
    <citation type="journal article" date="2012" name="Nat. Biotechnol.">
        <title>Draft genome sequence of pigeonpea (Cajanus cajan), an orphan legume crop of resource-poor farmers.</title>
        <authorList>
            <person name="Varshney R.K."/>
            <person name="Chen W."/>
            <person name="Li Y."/>
            <person name="Bharti A.K."/>
            <person name="Saxena R.K."/>
            <person name="Schlueter J.A."/>
            <person name="Donoghue M.T."/>
            <person name="Azam S."/>
            <person name="Fan G."/>
            <person name="Whaley A.M."/>
            <person name="Farmer A.D."/>
            <person name="Sheridan J."/>
            <person name="Iwata A."/>
            <person name="Tuteja R."/>
            <person name="Penmetsa R.V."/>
            <person name="Wu W."/>
            <person name="Upadhyaya H.D."/>
            <person name="Yang S.P."/>
            <person name="Shah T."/>
            <person name="Saxena K.B."/>
            <person name="Michael T."/>
            <person name="McCombie W.R."/>
            <person name="Yang B."/>
            <person name="Zhang G."/>
            <person name="Yang H."/>
            <person name="Wang J."/>
            <person name="Spillane C."/>
            <person name="Cook D.R."/>
            <person name="May G.D."/>
            <person name="Xu X."/>
            <person name="Jackson S.A."/>
        </authorList>
    </citation>
    <scope>NUCLEOTIDE SEQUENCE [LARGE SCALE GENOMIC DNA]</scope>
    <source>
        <strain evidence="3">cv. Asha</strain>
    </source>
</reference>
<dbReference type="Proteomes" id="UP000075243">
    <property type="component" value="Chromosome 4"/>
</dbReference>
<name>A0A151TNB7_CAJCA</name>
<protein>
    <submittedName>
        <fullName evidence="2">Retrovirus-related Pol polyprotein from transposon TNT 1-94</fullName>
    </submittedName>
</protein>
<dbReference type="Pfam" id="PF07727">
    <property type="entry name" value="RVT_2"/>
    <property type="match status" value="1"/>
</dbReference>
<evidence type="ECO:0000313" key="3">
    <source>
        <dbReference type="Proteomes" id="UP000075243"/>
    </source>
</evidence>
<dbReference type="AlphaFoldDB" id="A0A151TNB7"/>
<proteinExistence type="predicted"/>
<organism evidence="2 3">
    <name type="scientific">Cajanus cajan</name>
    <name type="common">Pigeon pea</name>
    <name type="synonym">Cajanus indicus</name>
    <dbReference type="NCBI Taxonomy" id="3821"/>
    <lineage>
        <taxon>Eukaryota</taxon>
        <taxon>Viridiplantae</taxon>
        <taxon>Streptophyta</taxon>
        <taxon>Embryophyta</taxon>
        <taxon>Tracheophyta</taxon>
        <taxon>Spermatophyta</taxon>
        <taxon>Magnoliopsida</taxon>
        <taxon>eudicotyledons</taxon>
        <taxon>Gunneridae</taxon>
        <taxon>Pentapetalae</taxon>
        <taxon>rosids</taxon>
        <taxon>fabids</taxon>
        <taxon>Fabales</taxon>
        <taxon>Fabaceae</taxon>
        <taxon>Papilionoideae</taxon>
        <taxon>50 kb inversion clade</taxon>
        <taxon>NPAAA clade</taxon>
        <taxon>indigoferoid/millettioid clade</taxon>
        <taxon>Phaseoleae</taxon>
        <taxon>Cajanus</taxon>
    </lineage>
</organism>
<evidence type="ECO:0000313" key="2">
    <source>
        <dbReference type="EMBL" id="KYP68554.1"/>
    </source>
</evidence>
<dbReference type="InterPro" id="IPR013103">
    <property type="entry name" value="RVT_2"/>
</dbReference>
<keyword evidence="3" id="KW-1185">Reference proteome</keyword>
<feature type="domain" description="Reverse transcriptase Ty1/copia-type" evidence="1">
    <location>
        <begin position="31"/>
        <end position="129"/>
    </location>
</feature>
<gene>
    <name evidence="2" type="ORF">KK1_022184</name>
</gene>
<dbReference type="Gramene" id="C.cajan_21549.t">
    <property type="protein sequence ID" value="C.cajan_21549.t.cds1"/>
    <property type="gene ID" value="C.cajan_21549"/>
</dbReference>
<evidence type="ECO:0000259" key="1">
    <source>
        <dbReference type="Pfam" id="PF07727"/>
    </source>
</evidence>
<sequence length="143" mass="16069">MLNQNLTKQALADPTLLAAMQSEYSALLTQNRWTLTSLPAGQQPIGCKWVFQVKENTNGTINKYKACLVAKGFHQQFGFDYDETFAPAIKPITIHLVLTLALTHGWPLKQIDVNNAFSNGFLAEEVCVNHRSLRLQTNHWSVN</sequence>
<accession>A0A151TNB7</accession>